<accession>A0A498HVA3</accession>
<dbReference type="GO" id="GO:0051301">
    <property type="term" value="P:cell division"/>
    <property type="evidence" value="ECO:0007669"/>
    <property type="project" value="UniProtKB-KW"/>
</dbReference>
<dbReference type="AlphaFoldDB" id="A0A498HVA3"/>
<dbReference type="GO" id="GO:0072686">
    <property type="term" value="C:mitotic spindle"/>
    <property type="evidence" value="ECO:0007669"/>
    <property type="project" value="TreeGrafter"/>
</dbReference>
<evidence type="ECO:0000256" key="3">
    <source>
        <dbReference type="ARBA" id="ARBA00022618"/>
    </source>
</evidence>
<dbReference type="GO" id="GO:0005635">
    <property type="term" value="C:nuclear envelope"/>
    <property type="evidence" value="ECO:0007669"/>
    <property type="project" value="TreeGrafter"/>
</dbReference>
<sequence length="109" mass="12610">MPVSVSADAEVREARKLKSAHENVELLKEKLLEEKRRRERVEAELSKRQELQLSMKKLEDELTSWKLIIEDIPGVSCSEDLPVKFASLQKYVNSSFQSFEPALLDHLDE</sequence>
<organism evidence="8 9">
    <name type="scientific">Malus domestica</name>
    <name type="common">Apple</name>
    <name type="synonym">Pyrus malus</name>
    <dbReference type="NCBI Taxonomy" id="3750"/>
    <lineage>
        <taxon>Eukaryota</taxon>
        <taxon>Viridiplantae</taxon>
        <taxon>Streptophyta</taxon>
        <taxon>Embryophyta</taxon>
        <taxon>Tracheophyta</taxon>
        <taxon>Spermatophyta</taxon>
        <taxon>Magnoliopsida</taxon>
        <taxon>eudicotyledons</taxon>
        <taxon>Gunneridae</taxon>
        <taxon>Pentapetalae</taxon>
        <taxon>rosids</taxon>
        <taxon>fabids</taxon>
        <taxon>Rosales</taxon>
        <taxon>Rosaceae</taxon>
        <taxon>Amygdaloideae</taxon>
        <taxon>Maleae</taxon>
        <taxon>Malus</taxon>
    </lineage>
</organism>
<dbReference type="PANTHER" id="PTHR23168">
    <property type="entry name" value="MITOTIC SPINDLE ASSEMBLY CHECKPOINT PROTEIN MAD1 MITOTIC ARREST DEFICIENT-LIKE PROTEIN 1"/>
    <property type="match status" value="1"/>
</dbReference>
<comment type="caution">
    <text evidence="8">The sequence shown here is derived from an EMBL/GenBank/DDBJ whole genome shotgun (WGS) entry which is preliminary data.</text>
</comment>
<dbReference type="GO" id="GO:0007094">
    <property type="term" value="P:mitotic spindle assembly checkpoint signaling"/>
    <property type="evidence" value="ECO:0007669"/>
    <property type="project" value="InterPro"/>
</dbReference>
<keyword evidence="5" id="KW-0539">Nucleus</keyword>
<protein>
    <submittedName>
        <fullName evidence="8">Uncharacterized protein</fullName>
    </submittedName>
</protein>
<name>A0A498HVA3_MALDO</name>
<evidence type="ECO:0000313" key="8">
    <source>
        <dbReference type="EMBL" id="RXH73437.1"/>
    </source>
</evidence>
<reference evidence="8 9" key="1">
    <citation type="submission" date="2018-10" db="EMBL/GenBank/DDBJ databases">
        <title>A high-quality apple genome assembly.</title>
        <authorList>
            <person name="Hu J."/>
        </authorList>
    </citation>
    <scope>NUCLEOTIDE SEQUENCE [LARGE SCALE GENOMIC DNA]</scope>
    <source>
        <strain evidence="9">cv. HFTH1</strain>
        <tissue evidence="8">Young leaf</tissue>
    </source>
</reference>
<evidence type="ECO:0000256" key="2">
    <source>
        <dbReference type="ARBA" id="ARBA00008029"/>
    </source>
</evidence>
<dbReference type="STRING" id="3750.A0A498HVA3"/>
<proteinExistence type="inferred from homology"/>
<evidence type="ECO:0000256" key="4">
    <source>
        <dbReference type="ARBA" id="ARBA00022776"/>
    </source>
</evidence>
<comment type="subcellular location">
    <subcellularLocation>
        <location evidence="1">Nucleus</location>
    </subcellularLocation>
</comment>
<dbReference type="PANTHER" id="PTHR23168:SF0">
    <property type="entry name" value="MITOTIC SPINDLE ASSEMBLY CHECKPOINT PROTEIN MAD1"/>
    <property type="match status" value="1"/>
</dbReference>
<dbReference type="GO" id="GO:0051315">
    <property type="term" value="P:attachment of mitotic spindle microtubules to kinetochore"/>
    <property type="evidence" value="ECO:0007669"/>
    <property type="project" value="TreeGrafter"/>
</dbReference>
<keyword evidence="3" id="KW-0132">Cell division</keyword>
<gene>
    <name evidence="8" type="ORF">DVH24_016259</name>
</gene>
<evidence type="ECO:0000256" key="5">
    <source>
        <dbReference type="ARBA" id="ARBA00023242"/>
    </source>
</evidence>
<dbReference type="GO" id="GO:0000776">
    <property type="term" value="C:kinetochore"/>
    <property type="evidence" value="ECO:0007669"/>
    <property type="project" value="TreeGrafter"/>
</dbReference>
<feature type="coiled-coil region" evidence="7">
    <location>
        <begin position="14"/>
        <end position="68"/>
    </location>
</feature>
<keyword evidence="6" id="KW-0131">Cell cycle</keyword>
<dbReference type="EMBL" id="RDQH01000341">
    <property type="protein sequence ID" value="RXH73437.1"/>
    <property type="molecule type" value="Genomic_DNA"/>
</dbReference>
<evidence type="ECO:0000313" key="9">
    <source>
        <dbReference type="Proteomes" id="UP000290289"/>
    </source>
</evidence>
<comment type="similarity">
    <text evidence="2">Belongs to the MAD1 family.</text>
</comment>
<dbReference type="Proteomes" id="UP000290289">
    <property type="component" value="Chromosome 15"/>
</dbReference>
<evidence type="ECO:0000256" key="7">
    <source>
        <dbReference type="SAM" id="Coils"/>
    </source>
</evidence>
<evidence type="ECO:0000256" key="6">
    <source>
        <dbReference type="ARBA" id="ARBA00023306"/>
    </source>
</evidence>
<evidence type="ECO:0000256" key="1">
    <source>
        <dbReference type="ARBA" id="ARBA00004123"/>
    </source>
</evidence>
<keyword evidence="4" id="KW-0498">Mitosis</keyword>
<dbReference type="InterPro" id="IPR008672">
    <property type="entry name" value="Mad1"/>
</dbReference>
<keyword evidence="7" id="KW-0175">Coiled coil</keyword>
<keyword evidence="9" id="KW-1185">Reference proteome</keyword>